<accession>A0A2C6LA99</accession>
<gene>
    <name evidence="1" type="ORF">CSUI_002078</name>
</gene>
<evidence type="ECO:0000313" key="1">
    <source>
        <dbReference type="EMBL" id="PHJ24072.1"/>
    </source>
</evidence>
<dbReference type="GeneID" id="94425491"/>
<dbReference type="AlphaFoldDB" id="A0A2C6LA99"/>
<name>A0A2C6LA99_9APIC</name>
<dbReference type="EMBL" id="MIGC01000870">
    <property type="protein sequence ID" value="PHJ24072.1"/>
    <property type="molecule type" value="Genomic_DNA"/>
</dbReference>
<dbReference type="Proteomes" id="UP000221165">
    <property type="component" value="Unassembled WGS sequence"/>
</dbReference>
<sequence length="187" mass="20582">MAVIGDRHLVPPENSLDAGVLKTHGENSGQWDDGCSQDGHYRESVWFCSRSSDCAPIGPMQWHWLGNSEHRIVCLFGVTAPIRCTQCVSDQRRSAGVITKFLFQKGAGRALLTSMGLPQSDGGRTTGMSILEHHSRPLHCAAGNVKAGLRRKRDLAAQECGCLEQWTSRGRQSLHFLWRSANALEAE</sequence>
<evidence type="ECO:0000313" key="2">
    <source>
        <dbReference type="Proteomes" id="UP000221165"/>
    </source>
</evidence>
<dbReference type="RefSeq" id="XP_067925746.1">
    <property type="nucleotide sequence ID" value="XM_068062280.1"/>
</dbReference>
<keyword evidence="2" id="KW-1185">Reference proteome</keyword>
<dbReference type="VEuPathDB" id="ToxoDB:CSUI_002078"/>
<comment type="caution">
    <text evidence="1">The sequence shown here is derived from an EMBL/GenBank/DDBJ whole genome shotgun (WGS) entry which is preliminary data.</text>
</comment>
<organism evidence="1 2">
    <name type="scientific">Cystoisospora suis</name>
    <dbReference type="NCBI Taxonomy" id="483139"/>
    <lineage>
        <taxon>Eukaryota</taxon>
        <taxon>Sar</taxon>
        <taxon>Alveolata</taxon>
        <taxon>Apicomplexa</taxon>
        <taxon>Conoidasida</taxon>
        <taxon>Coccidia</taxon>
        <taxon>Eucoccidiorida</taxon>
        <taxon>Eimeriorina</taxon>
        <taxon>Sarcocystidae</taxon>
        <taxon>Cystoisospora</taxon>
    </lineage>
</organism>
<proteinExistence type="predicted"/>
<reference evidence="1 2" key="1">
    <citation type="journal article" date="2017" name="Int. J. Parasitol.">
        <title>The genome of the protozoan parasite Cystoisospora suis and a reverse vaccinology approach to identify vaccine candidates.</title>
        <authorList>
            <person name="Palmieri N."/>
            <person name="Shrestha A."/>
            <person name="Ruttkowski B."/>
            <person name="Beck T."/>
            <person name="Vogl C."/>
            <person name="Tomley F."/>
            <person name="Blake D.P."/>
            <person name="Joachim A."/>
        </authorList>
    </citation>
    <scope>NUCLEOTIDE SEQUENCE [LARGE SCALE GENOMIC DNA]</scope>
    <source>
        <strain evidence="1 2">Wien I</strain>
    </source>
</reference>
<protein>
    <submittedName>
        <fullName evidence="1">Uncharacterized protein</fullName>
    </submittedName>
</protein>